<evidence type="ECO:0000313" key="3">
    <source>
        <dbReference type="Proteomes" id="UP001212997"/>
    </source>
</evidence>
<keyword evidence="1" id="KW-1133">Transmembrane helix</keyword>
<protein>
    <submittedName>
        <fullName evidence="2">Uncharacterized protein</fullName>
    </submittedName>
</protein>
<keyword evidence="1" id="KW-0472">Membrane</keyword>
<keyword evidence="3" id="KW-1185">Reference proteome</keyword>
<comment type="caution">
    <text evidence="2">The sequence shown here is derived from an EMBL/GenBank/DDBJ whole genome shotgun (WGS) entry which is preliminary data.</text>
</comment>
<accession>A0AAD5UZB4</accession>
<organism evidence="2 3">
    <name type="scientific">Meripilus lineatus</name>
    <dbReference type="NCBI Taxonomy" id="2056292"/>
    <lineage>
        <taxon>Eukaryota</taxon>
        <taxon>Fungi</taxon>
        <taxon>Dikarya</taxon>
        <taxon>Basidiomycota</taxon>
        <taxon>Agaricomycotina</taxon>
        <taxon>Agaricomycetes</taxon>
        <taxon>Polyporales</taxon>
        <taxon>Meripilaceae</taxon>
        <taxon>Meripilus</taxon>
    </lineage>
</organism>
<name>A0AAD5UZB4_9APHY</name>
<keyword evidence="1" id="KW-0812">Transmembrane</keyword>
<dbReference type="EMBL" id="JANAWD010000365">
    <property type="protein sequence ID" value="KAJ3480616.1"/>
    <property type="molecule type" value="Genomic_DNA"/>
</dbReference>
<evidence type="ECO:0000313" key="2">
    <source>
        <dbReference type="EMBL" id="KAJ3480616.1"/>
    </source>
</evidence>
<feature type="transmembrane region" description="Helical" evidence="1">
    <location>
        <begin position="180"/>
        <end position="199"/>
    </location>
</feature>
<proteinExistence type="predicted"/>
<evidence type="ECO:0000256" key="1">
    <source>
        <dbReference type="SAM" id="Phobius"/>
    </source>
</evidence>
<reference evidence="2" key="1">
    <citation type="submission" date="2022-07" db="EMBL/GenBank/DDBJ databases">
        <title>Genome Sequence of Physisporinus lineatus.</title>
        <authorList>
            <person name="Buettner E."/>
        </authorList>
    </citation>
    <scope>NUCLEOTIDE SEQUENCE</scope>
    <source>
        <strain evidence="2">VT162</strain>
    </source>
</reference>
<gene>
    <name evidence="2" type="ORF">NLI96_g8220</name>
</gene>
<dbReference type="Proteomes" id="UP001212997">
    <property type="component" value="Unassembled WGS sequence"/>
</dbReference>
<sequence length="204" mass="22980">MNKLRKPQPRAFSWSGEQPIQSRTMTLALQSTQTTVATSKPASLSELPESMRTKESLAFTSAGEQYWASRAYTAETLLSATSTYHQELREMAVKEEKRRSHVVETLRRQHEAKQGKLERVALLLLSWLIALLAVVSYLLWKGSNTSPSKRHSGMHFTIPILSPFTSVIESETSVISSRTITTFALGGVILAYGCFRLWLKRPKH</sequence>
<feature type="transmembrane region" description="Helical" evidence="1">
    <location>
        <begin position="120"/>
        <end position="140"/>
    </location>
</feature>
<dbReference type="AlphaFoldDB" id="A0AAD5UZB4"/>